<organism evidence="7 8">
    <name type="scientific">Klebsiella pneumoniae</name>
    <dbReference type="NCBI Taxonomy" id="573"/>
    <lineage>
        <taxon>Bacteria</taxon>
        <taxon>Pseudomonadati</taxon>
        <taxon>Pseudomonadota</taxon>
        <taxon>Gammaproteobacteria</taxon>
        <taxon>Enterobacterales</taxon>
        <taxon>Enterobacteriaceae</taxon>
        <taxon>Klebsiella/Raoultella group</taxon>
        <taxon>Klebsiella</taxon>
        <taxon>Klebsiella pneumoniae complex</taxon>
    </lineage>
</organism>
<evidence type="ECO:0000256" key="4">
    <source>
        <dbReference type="ARBA" id="ARBA00022989"/>
    </source>
</evidence>
<evidence type="ECO:0000256" key="2">
    <source>
        <dbReference type="ARBA" id="ARBA00007349"/>
    </source>
</evidence>
<dbReference type="GO" id="GO:0022857">
    <property type="term" value="F:transmembrane transporter activity"/>
    <property type="evidence" value="ECO:0007669"/>
    <property type="project" value="InterPro"/>
</dbReference>
<evidence type="ECO:0000256" key="6">
    <source>
        <dbReference type="SAM" id="Phobius"/>
    </source>
</evidence>
<evidence type="ECO:0000313" key="7">
    <source>
        <dbReference type="EMBL" id="STW39107.1"/>
    </source>
</evidence>
<sequence>MWVAITAACITSSMFLSALAPNLLALALVKSIVGINISWGTWFIAFLPLGILLILAMPLLAYWFYPPEVKVNNEVPLWAARELEKLGKLVAQ</sequence>
<comment type="subcellular location">
    <subcellularLocation>
        <location evidence="1">Membrane</location>
        <topology evidence="1">Multi-pass membrane protein</topology>
    </subcellularLocation>
</comment>
<comment type="similarity">
    <text evidence="2">Belongs to the SLC13A/DASS transporter (TC 2.A.47) family. DIT1 subfamily.</text>
</comment>
<gene>
    <name evidence="7" type="primary">citT</name>
    <name evidence="7" type="ORF">NCTC9617_00628</name>
</gene>
<dbReference type="Pfam" id="PF00939">
    <property type="entry name" value="Na_sulph_symp"/>
    <property type="match status" value="1"/>
</dbReference>
<evidence type="ECO:0000256" key="1">
    <source>
        <dbReference type="ARBA" id="ARBA00004141"/>
    </source>
</evidence>
<protein>
    <submittedName>
        <fullName evidence="7">Putative tartrate:succinate antiporter</fullName>
    </submittedName>
</protein>
<accession>A0A378F401</accession>
<reference evidence="7 8" key="1">
    <citation type="submission" date="2018-06" db="EMBL/GenBank/DDBJ databases">
        <authorList>
            <consortium name="Pathogen Informatics"/>
            <person name="Doyle S."/>
        </authorList>
    </citation>
    <scope>NUCLEOTIDE SEQUENCE [LARGE SCALE GENOMIC DNA]</scope>
    <source>
        <strain evidence="7 8">NCTC9617</strain>
    </source>
</reference>
<evidence type="ECO:0000313" key="8">
    <source>
        <dbReference type="Proteomes" id="UP000255167"/>
    </source>
</evidence>
<dbReference type="InterPro" id="IPR030676">
    <property type="entry name" value="CitT-rel"/>
</dbReference>
<dbReference type="Proteomes" id="UP000255167">
    <property type="component" value="Unassembled WGS sequence"/>
</dbReference>
<dbReference type="GO" id="GO:0016020">
    <property type="term" value="C:membrane"/>
    <property type="evidence" value="ECO:0007669"/>
    <property type="project" value="UniProtKB-SubCell"/>
</dbReference>
<keyword evidence="3 6" id="KW-0812">Transmembrane</keyword>
<proteinExistence type="inferred from homology"/>
<dbReference type="PANTHER" id="PTHR42826">
    <property type="entry name" value="DICARBOXYLATE TRANSPORTER 2.1, CHLOROPLASTIC"/>
    <property type="match status" value="1"/>
</dbReference>
<keyword evidence="4 6" id="KW-1133">Transmembrane helix</keyword>
<dbReference type="AlphaFoldDB" id="A0A378F401"/>
<keyword evidence="5 6" id="KW-0472">Membrane</keyword>
<evidence type="ECO:0000256" key="5">
    <source>
        <dbReference type="ARBA" id="ARBA00023136"/>
    </source>
</evidence>
<dbReference type="InterPro" id="IPR001898">
    <property type="entry name" value="SLC13A/DASS"/>
</dbReference>
<name>A0A378F401_KLEPN</name>
<evidence type="ECO:0000256" key="3">
    <source>
        <dbReference type="ARBA" id="ARBA00022692"/>
    </source>
</evidence>
<feature type="transmembrane region" description="Helical" evidence="6">
    <location>
        <begin position="41"/>
        <end position="65"/>
    </location>
</feature>
<dbReference type="EMBL" id="UGNC01000004">
    <property type="protein sequence ID" value="STW39107.1"/>
    <property type="molecule type" value="Genomic_DNA"/>
</dbReference>